<dbReference type="Pfam" id="PF13181">
    <property type="entry name" value="TPR_8"/>
    <property type="match status" value="1"/>
</dbReference>
<name>A0A2G1VRQ2_9FLAO</name>
<feature type="chain" id="PRO_5013834282" description="Tetratricopeptide repeat protein" evidence="2">
    <location>
        <begin position="16"/>
        <end position="317"/>
    </location>
</feature>
<evidence type="ECO:0000313" key="3">
    <source>
        <dbReference type="EMBL" id="PHQ29453.1"/>
    </source>
</evidence>
<dbReference type="SUPFAM" id="SSF48452">
    <property type="entry name" value="TPR-like"/>
    <property type="match status" value="1"/>
</dbReference>
<evidence type="ECO:0000256" key="1">
    <source>
        <dbReference type="PROSITE-ProRule" id="PRU00339"/>
    </source>
</evidence>
<dbReference type="PANTHER" id="PTHR12558">
    <property type="entry name" value="CELL DIVISION CYCLE 16,23,27"/>
    <property type="match status" value="1"/>
</dbReference>
<sequence>MRFILFFLLSFSAFAQTSDFYKALKYFENGQYTKSKPFFESYLKTNPAHAATREYLGDIAAHQKKWDEALGYYEPLVEEKPNSANYHFKYGGALGMKALNISKIRALTYIDDIKDHFTKAAELDPKHIETRWALVELYIQLPGILGGSFSKAESYAMELQKISPVDGYLSRGYVAEKQNDMKAAEKLYLKAIEVGGSPTTYQKLIDLYEKDNAPGKALSAAQKSFKIHNRNQTNYQIGKICAEFNIKPELGLASLKQYIANHSIKDGVPVSWAHFRIAQIYRNLGNKSSANYHINLSLADLPDFDQALEEKERIDAM</sequence>
<reference evidence="3 4" key="1">
    <citation type="submission" date="2017-08" db="EMBL/GenBank/DDBJ databases">
        <title>The whole genome shortgun sequences of strain Leeuwenhoekiella nanhaiensis G18 from the South China Sea.</title>
        <authorList>
            <person name="Liu Q."/>
        </authorList>
    </citation>
    <scope>NUCLEOTIDE SEQUENCE [LARGE SCALE GENOMIC DNA]</scope>
    <source>
        <strain evidence="3 4">G18</strain>
    </source>
</reference>
<accession>A0A2G1VRQ2</accession>
<dbReference type="SMART" id="SM00028">
    <property type="entry name" value="TPR"/>
    <property type="match status" value="3"/>
</dbReference>
<evidence type="ECO:0000313" key="4">
    <source>
        <dbReference type="Proteomes" id="UP000229433"/>
    </source>
</evidence>
<dbReference type="Proteomes" id="UP000229433">
    <property type="component" value="Unassembled WGS sequence"/>
</dbReference>
<dbReference type="InterPro" id="IPR011990">
    <property type="entry name" value="TPR-like_helical_dom_sf"/>
</dbReference>
<dbReference type="RefSeq" id="WP_099645953.1">
    <property type="nucleotide sequence ID" value="NZ_KZ319290.1"/>
</dbReference>
<feature type="signal peptide" evidence="2">
    <location>
        <begin position="1"/>
        <end position="15"/>
    </location>
</feature>
<dbReference type="AlphaFoldDB" id="A0A2G1VRQ2"/>
<dbReference type="OrthoDB" id="1416278at2"/>
<gene>
    <name evidence="3" type="ORF">CJ305_09030</name>
</gene>
<dbReference type="Gene3D" id="1.25.40.10">
    <property type="entry name" value="Tetratricopeptide repeat domain"/>
    <property type="match status" value="1"/>
</dbReference>
<dbReference type="EMBL" id="NQXA01000004">
    <property type="protein sequence ID" value="PHQ29453.1"/>
    <property type="molecule type" value="Genomic_DNA"/>
</dbReference>
<dbReference type="PANTHER" id="PTHR12558:SF13">
    <property type="entry name" value="CELL DIVISION CYCLE PROTEIN 27 HOMOLOG"/>
    <property type="match status" value="1"/>
</dbReference>
<dbReference type="Pfam" id="PF13432">
    <property type="entry name" value="TPR_16"/>
    <property type="match status" value="1"/>
</dbReference>
<evidence type="ECO:0008006" key="5">
    <source>
        <dbReference type="Google" id="ProtNLM"/>
    </source>
</evidence>
<dbReference type="InterPro" id="IPR019734">
    <property type="entry name" value="TPR_rpt"/>
</dbReference>
<dbReference type="PROSITE" id="PS50005">
    <property type="entry name" value="TPR"/>
    <property type="match status" value="1"/>
</dbReference>
<keyword evidence="4" id="KW-1185">Reference proteome</keyword>
<feature type="repeat" description="TPR" evidence="1">
    <location>
        <begin position="50"/>
        <end position="83"/>
    </location>
</feature>
<comment type="caution">
    <text evidence="3">The sequence shown here is derived from an EMBL/GenBank/DDBJ whole genome shotgun (WGS) entry which is preliminary data.</text>
</comment>
<organism evidence="3 4">
    <name type="scientific">Leeuwenhoekiella nanhaiensis</name>
    <dbReference type="NCBI Taxonomy" id="1655491"/>
    <lineage>
        <taxon>Bacteria</taxon>
        <taxon>Pseudomonadati</taxon>
        <taxon>Bacteroidota</taxon>
        <taxon>Flavobacteriia</taxon>
        <taxon>Flavobacteriales</taxon>
        <taxon>Flavobacteriaceae</taxon>
        <taxon>Leeuwenhoekiella</taxon>
    </lineage>
</organism>
<keyword evidence="2" id="KW-0732">Signal</keyword>
<proteinExistence type="predicted"/>
<protein>
    <recommendedName>
        <fullName evidence="5">Tetratricopeptide repeat protein</fullName>
    </recommendedName>
</protein>
<evidence type="ECO:0000256" key="2">
    <source>
        <dbReference type="SAM" id="SignalP"/>
    </source>
</evidence>
<keyword evidence="1" id="KW-0802">TPR repeat</keyword>